<keyword evidence="2" id="KW-0378">Hydrolase</keyword>
<dbReference type="InterPro" id="IPR000070">
    <property type="entry name" value="Pectinesterase_cat"/>
</dbReference>
<reference evidence="4 5" key="1">
    <citation type="submission" date="2020-06" db="EMBL/GenBank/DDBJ databases">
        <authorList>
            <person name="Criscuolo A."/>
        </authorList>
    </citation>
    <scope>NUCLEOTIDE SEQUENCE [LARGE SCALE GENOMIC DNA]</scope>
    <source>
        <strain evidence="5">CIP 111411</strain>
    </source>
</reference>
<gene>
    <name evidence="4" type="ORF">FLAT13_03434</name>
</gene>
<dbReference type="InterPro" id="IPR012334">
    <property type="entry name" value="Pectin_lyas_fold"/>
</dbReference>
<evidence type="ECO:0000313" key="5">
    <source>
        <dbReference type="Proteomes" id="UP000530060"/>
    </source>
</evidence>
<evidence type="ECO:0000256" key="1">
    <source>
        <dbReference type="ARBA" id="ARBA00022729"/>
    </source>
</evidence>
<dbReference type="AlphaFoldDB" id="A0A6V6Z4I9"/>
<comment type="caution">
    <text evidence="4">The sequence shown here is derived from an EMBL/GenBank/DDBJ whole genome shotgun (WGS) entry which is preliminary data.</text>
</comment>
<organism evidence="4 5">
    <name type="scientific">Flavobacterium salmonis</name>
    <dbReference type="NCBI Taxonomy" id="2654844"/>
    <lineage>
        <taxon>Bacteria</taxon>
        <taxon>Pseudomonadati</taxon>
        <taxon>Bacteroidota</taxon>
        <taxon>Flavobacteriia</taxon>
        <taxon>Flavobacteriales</taxon>
        <taxon>Flavobacteriaceae</taxon>
        <taxon>Flavobacterium</taxon>
    </lineage>
</organism>
<keyword evidence="5" id="KW-1185">Reference proteome</keyword>
<evidence type="ECO:0000259" key="3">
    <source>
        <dbReference type="Pfam" id="PF01095"/>
    </source>
</evidence>
<protein>
    <recommendedName>
        <fullName evidence="3">Pectinesterase catalytic domain-containing protein</fullName>
    </recommendedName>
</protein>
<dbReference type="Proteomes" id="UP000530060">
    <property type="component" value="Unassembled WGS sequence"/>
</dbReference>
<dbReference type="EMBL" id="CAIJDP010000079">
    <property type="protein sequence ID" value="CAD0006691.1"/>
    <property type="molecule type" value="Genomic_DNA"/>
</dbReference>
<dbReference type="NCBIfam" id="TIGR04183">
    <property type="entry name" value="Por_Secre_tail"/>
    <property type="match status" value="1"/>
</dbReference>
<sequence length="237" mass="26426">MKIKFGRPWHEYPKVAWLYCTMPVEIDPLGWGDKWNMAYSDTDTRLHLYEWMNTGADMSGRANWAGLRAMTDQTEANLYEPKIVLAGSDSTTSVAGEFTSMTSNTMYAVSKIPVLKIPYGKTLKLRVYPWYSSASTGKTLCLADVKIHGVALPATNLSTDDFSKNKLKWIVKDGFIRIENAPSNSKFTIYGISGKQVLKSSVINDNSSLVELPKTKGIYIGKVESESGTKTIKFLVQ</sequence>
<name>A0A6V6Z4I9_9FLAO</name>
<evidence type="ECO:0000256" key="2">
    <source>
        <dbReference type="ARBA" id="ARBA00022801"/>
    </source>
</evidence>
<dbReference type="Pfam" id="PF01095">
    <property type="entry name" value="Pectinesterase"/>
    <property type="match status" value="1"/>
</dbReference>
<dbReference type="Gene3D" id="2.160.20.10">
    <property type="entry name" value="Single-stranded right-handed beta-helix, Pectin lyase-like"/>
    <property type="match status" value="1"/>
</dbReference>
<dbReference type="GO" id="GO:0042545">
    <property type="term" value="P:cell wall modification"/>
    <property type="evidence" value="ECO:0007669"/>
    <property type="project" value="InterPro"/>
</dbReference>
<dbReference type="GO" id="GO:0030599">
    <property type="term" value="F:pectinesterase activity"/>
    <property type="evidence" value="ECO:0007669"/>
    <property type="project" value="InterPro"/>
</dbReference>
<feature type="domain" description="Pectinesterase catalytic" evidence="3">
    <location>
        <begin position="5"/>
        <end position="86"/>
    </location>
</feature>
<proteinExistence type="predicted"/>
<accession>A0A6V6Z4I9</accession>
<evidence type="ECO:0000313" key="4">
    <source>
        <dbReference type="EMBL" id="CAD0006691.1"/>
    </source>
</evidence>
<dbReference type="InterPro" id="IPR026444">
    <property type="entry name" value="Secre_tail"/>
</dbReference>
<keyword evidence="1" id="KW-0732">Signal</keyword>